<dbReference type="Pfam" id="PF01068">
    <property type="entry name" value="DNA_ligase_A_M"/>
    <property type="match status" value="1"/>
</dbReference>
<dbReference type="GO" id="GO:0006273">
    <property type="term" value="P:lagging strand elongation"/>
    <property type="evidence" value="ECO:0000318"/>
    <property type="project" value="GO_Central"/>
</dbReference>
<name>A0A2K3DJC2_CHLRE</name>
<dbReference type="Gene3D" id="1.10.3260.10">
    <property type="entry name" value="DNA ligase, ATP-dependent, N-terminal domain"/>
    <property type="match status" value="1"/>
</dbReference>
<dbReference type="PROSITE" id="PS00333">
    <property type="entry name" value="DNA_LIGASE_A2"/>
    <property type="match status" value="1"/>
</dbReference>
<dbReference type="GO" id="GO:0005524">
    <property type="term" value="F:ATP binding"/>
    <property type="evidence" value="ECO:0007669"/>
    <property type="project" value="UniProtKB-KW"/>
</dbReference>
<evidence type="ECO:0000259" key="17">
    <source>
        <dbReference type="PROSITE" id="PS50160"/>
    </source>
</evidence>
<dbReference type="GO" id="GO:0051301">
    <property type="term" value="P:cell division"/>
    <property type="evidence" value="ECO:0007669"/>
    <property type="project" value="UniProtKB-KW"/>
</dbReference>
<keyword evidence="19" id="KW-1185">Reference proteome</keyword>
<dbReference type="OMA" id="CYATHSE"/>
<evidence type="ECO:0000256" key="1">
    <source>
        <dbReference type="ARBA" id="ARBA00004123"/>
    </source>
</evidence>
<feature type="domain" description="ATP-dependent DNA ligase family profile" evidence="17">
    <location>
        <begin position="703"/>
        <end position="837"/>
    </location>
</feature>
<comment type="catalytic activity">
    <reaction evidence="13 14">
        <text>ATP + (deoxyribonucleotide)n-3'-hydroxyl + 5'-phospho-(deoxyribonucleotide)m = (deoxyribonucleotide)n+m + AMP + diphosphate.</text>
        <dbReference type="EC" id="6.5.1.1"/>
    </reaction>
</comment>
<dbReference type="GO" id="GO:0003677">
    <property type="term" value="F:DNA binding"/>
    <property type="evidence" value="ECO:0007669"/>
    <property type="project" value="InterPro"/>
</dbReference>
<keyword evidence="11" id="KW-0539">Nucleus</keyword>
<dbReference type="FunFam" id="1.10.3260.10:FF:000001">
    <property type="entry name" value="DNA ligase"/>
    <property type="match status" value="1"/>
</dbReference>
<dbReference type="KEGG" id="cre:CHLRE_07g325716v5"/>
<feature type="compositionally biased region" description="Basic residues" evidence="16">
    <location>
        <begin position="299"/>
        <end position="309"/>
    </location>
</feature>
<dbReference type="GO" id="GO:0003910">
    <property type="term" value="F:DNA ligase (ATP) activity"/>
    <property type="evidence" value="ECO:0000318"/>
    <property type="project" value="GO_Central"/>
</dbReference>
<evidence type="ECO:0000256" key="6">
    <source>
        <dbReference type="ARBA" id="ARBA00022741"/>
    </source>
</evidence>
<feature type="compositionally biased region" description="Acidic residues" evidence="16">
    <location>
        <begin position="258"/>
        <end position="281"/>
    </location>
</feature>
<dbReference type="EMBL" id="CM008968">
    <property type="protein sequence ID" value="PNW80637.1"/>
    <property type="molecule type" value="Genomic_DNA"/>
</dbReference>
<dbReference type="GO" id="GO:0005634">
    <property type="term" value="C:nucleus"/>
    <property type="evidence" value="ECO:0000318"/>
    <property type="project" value="GO_Central"/>
</dbReference>
<evidence type="ECO:0000256" key="9">
    <source>
        <dbReference type="ARBA" id="ARBA00023172"/>
    </source>
</evidence>
<dbReference type="OrthoDB" id="206088at2759"/>
<comment type="subcellular location">
    <subcellularLocation>
        <location evidence="1">Nucleus</location>
    </subcellularLocation>
</comment>
<feature type="compositionally biased region" description="Low complexity" evidence="16">
    <location>
        <begin position="167"/>
        <end position="186"/>
    </location>
</feature>
<feature type="compositionally biased region" description="Low complexity" evidence="16">
    <location>
        <begin position="108"/>
        <end position="137"/>
    </location>
</feature>
<dbReference type="GO" id="GO:0006310">
    <property type="term" value="P:DNA recombination"/>
    <property type="evidence" value="ECO:0007669"/>
    <property type="project" value="UniProtKB-KW"/>
</dbReference>
<keyword evidence="12" id="KW-0131">Cell cycle</keyword>
<dbReference type="FunFam" id="3.30.470.30:FF:000002">
    <property type="entry name" value="DNA ligase"/>
    <property type="match status" value="1"/>
</dbReference>
<evidence type="ECO:0000256" key="2">
    <source>
        <dbReference type="ARBA" id="ARBA00007572"/>
    </source>
</evidence>
<dbReference type="EC" id="6.5.1.1" evidence="14"/>
<reference evidence="18 19" key="1">
    <citation type="journal article" date="2007" name="Science">
        <title>The Chlamydomonas genome reveals the evolution of key animal and plant functions.</title>
        <authorList>
            <person name="Merchant S.S."/>
            <person name="Prochnik S.E."/>
            <person name="Vallon O."/>
            <person name="Harris E.H."/>
            <person name="Karpowicz S.J."/>
            <person name="Witman G.B."/>
            <person name="Terry A."/>
            <person name="Salamov A."/>
            <person name="Fritz-Laylin L.K."/>
            <person name="Marechal-Drouard L."/>
            <person name="Marshall W.F."/>
            <person name="Qu L.H."/>
            <person name="Nelson D.R."/>
            <person name="Sanderfoot A.A."/>
            <person name="Spalding M.H."/>
            <person name="Kapitonov V.V."/>
            <person name="Ren Q."/>
            <person name="Ferris P."/>
            <person name="Lindquist E."/>
            <person name="Shapiro H."/>
            <person name="Lucas S.M."/>
            <person name="Grimwood J."/>
            <person name="Schmutz J."/>
            <person name="Cardol P."/>
            <person name="Cerutti H."/>
            <person name="Chanfreau G."/>
            <person name="Chen C.L."/>
            <person name="Cognat V."/>
            <person name="Croft M.T."/>
            <person name="Dent R."/>
            <person name="Dutcher S."/>
            <person name="Fernandez E."/>
            <person name="Fukuzawa H."/>
            <person name="Gonzalez-Ballester D."/>
            <person name="Gonzalez-Halphen D."/>
            <person name="Hallmann A."/>
            <person name="Hanikenne M."/>
            <person name="Hippler M."/>
            <person name="Inwood W."/>
            <person name="Jabbari K."/>
            <person name="Kalanon M."/>
            <person name="Kuras R."/>
            <person name="Lefebvre P.A."/>
            <person name="Lemaire S.D."/>
            <person name="Lobanov A.V."/>
            <person name="Lohr M."/>
            <person name="Manuell A."/>
            <person name="Meier I."/>
            <person name="Mets L."/>
            <person name="Mittag M."/>
            <person name="Mittelmeier T."/>
            <person name="Moroney J.V."/>
            <person name="Moseley J."/>
            <person name="Napoli C."/>
            <person name="Nedelcu A.M."/>
            <person name="Niyogi K."/>
            <person name="Novoselov S.V."/>
            <person name="Paulsen I.T."/>
            <person name="Pazour G."/>
            <person name="Purton S."/>
            <person name="Ral J.P."/>
            <person name="Riano-Pachon D.M."/>
            <person name="Riekhof W."/>
            <person name="Rymarquis L."/>
            <person name="Schroda M."/>
            <person name="Stern D."/>
            <person name="Umen J."/>
            <person name="Willows R."/>
            <person name="Wilson N."/>
            <person name="Zimmer S.L."/>
            <person name="Allmer J."/>
            <person name="Balk J."/>
            <person name="Bisova K."/>
            <person name="Chen C.J."/>
            <person name="Elias M."/>
            <person name="Gendler K."/>
            <person name="Hauser C."/>
            <person name="Lamb M.R."/>
            <person name="Ledford H."/>
            <person name="Long J.C."/>
            <person name="Minagawa J."/>
            <person name="Page M.D."/>
            <person name="Pan J."/>
            <person name="Pootakham W."/>
            <person name="Roje S."/>
            <person name="Rose A."/>
            <person name="Stahlberg E."/>
            <person name="Terauchi A.M."/>
            <person name="Yang P."/>
            <person name="Ball S."/>
            <person name="Bowler C."/>
            <person name="Dieckmann C.L."/>
            <person name="Gladyshev V.N."/>
            <person name="Green P."/>
            <person name="Jorgensen R."/>
            <person name="Mayfield S."/>
            <person name="Mueller-Roeber B."/>
            <person name="Rajamani S."/>
            <person name="Sayre R.T."/>
            <person name="Brokstein P."/>
            <person name="Dubchak I."/>
            <person name="Goodstein D."/>
            <person name="Hornick L."/>
            <person name="Huang Y.W."/>
            <person name="Jhaveri J."/>
            <person name="Luo Y."/>
            <person name="Martinez D."/>
            <person name="Ngau W.C."/>
            <person name="Otillar B."/>
            <person name="Poliakov A."/>
            <person name="Porter A."/>
            <person name="Szajkowski L."/>
            <person name="Werner G."/>
            <person name="Zhou K."/>
            <person name="Grigoriev I.V."/>
            <person name="Rokhsar D.S."/>
            <person name="Grossman A.R."/>
        </authorList>
    </citation>
    <scope>NUCLEOTIDE SEQUENCE [LARGE SCALE GENOMIC DNA]</scope>
    <source>
        <strain evidence="19">CC-503</strain>
    </source>
</reference>
<dbReference type="Gene3D" id="3.30.470.30">
    <property type="entry name" value="DNA ligase/mRNA capping enzyme"/>
    <property type="match status" value="1"/>
</dbReference>
<proteinExistence type="inferred from homology"/>
<dbReference type="InParanoid" id="A0A2K3DJC2"/>
<dbReference type="SUPFAM" id="SSF50249">
    <property type="entry name" value="Nucleic acid-binding proteins"/>
    <property type="match status" value="1"/>
</dbReference>
<dbReference type="SUPFAM" id="SSF56091">
    <property type="entry name" value="DNA ligase/mRNA capping enzyme, catalytic domain"/>
    <property type="match status" value="1"/>
</dbReference>
<dbReference type="PANTHER" id="PTHR45674:SF4">
    <property type="entry name" value="DNA LIGASE 1"/>
    <property type="match status" value="1"/>
</dbReference>
<dbReference type="GO" id="GO:0071897">
    <property type="term" value="P:DNA biosynthetic process"/>
    <property type="evidence" value="ECO:0007669"/>
    <property type="project" value="InterPro"/>
</dbReference>
<dbReference type="Gene3D" id="3.30.1490.70">
    <property type="match status" value="1"/>
</dbReference>
<evidence type="ECO:0000256" key="3">
    <source>
        <dbReference type="ARBA" id="ARBA00022598"/>
    </source>
</evidence>
<dbReference type="PROSITE" id="PS50160">
    <property type="entry name" value="DNA_LIGASE_A3"/>
    <property type="match status" value="1"/>
</dbReference>
<evidence type="ECO:0000256" key="4">
    <source>
        <dbReference type="ARBA" id="ARBA00022618"/>
    </source>
</evidence>
<dbReference type="NCBIfam" id="TIGR00574">
    <property type="entry name" value="dnl1"/>
    <property type="match status" value="1"/>
</dbReference>
<dbReference type="InterPro" id="IPR012309">
    <property type="entry name" value="DNA_ligase_ATP-dep_C"/>
</dbReference>
<comment type="similarity">
    <text evidence="2 15">Belongs to the ATP-dependent DNA ligase family.</text>
</comment>
<evidence type="ECO:0000256" key="8">
    <source>
        <dbReference type="ARBA" id="ARBA00022840"/>
    </source>
</evidence>
<dbReference type="PANTHER" id="PTHR45674">
    <property type="entry name" value="DNA LIGASE 1/3 FAMILY MEMBER"/>
    <property type="match status" value="1"/>
</dbReference>
<dbReference type="Pfam" id="PF04679">
    <property type="entry name" value="DNA_ligase_A_C"/>
    <property type="match status" value="1"/>
</dbReference>
<keyword evidence="6 14" id="KW-0547">Nucleotide-binding</keyword>
<sequence length="973" mass="101898">MKQKSIGAFFGGAGTKAGAKQEAVKDAKPAKPESKPKTKPEPADPASDQDNEADAASRPARKRLRRAVIEDDDDAALAVASKPAAAETAAPQQPTAAESELEDKDATMTDAPAATTKGAAAAPTAAAGTPAKSAAPAEEPKADGGGPGTASKPAAPIASIFQRPAVRKAAAAAAAGGSPAPGNAKKSGGGAGAAASPLKASASPAKAGKGAAPAGAATSTRDAAGGEEGKAAAAAASPASKKDKTKARAPKVEKAGEDGEEGEEAEGSEADPISDSDDDAGGDVNELLPEGAVGGGSGKKAKAKKAAGRIKSGKGAQMEGVGTGALAAASKYKEQDISAVISWKEGQPVPYSLLANTFEAIAGTTKRLEIVALLVSAFRAILATNPPDLLPAVYLCVNRVAPAHTGIELGIGEATLIKAMCEATGKNEASIKKSYEEHGDLGVVVVGARSTQRTMFAPPPLTIASVLKAFQNIAQTTGTKSGDQKRGMIVKLLVAAKGNEPGYIVRSLQAKLRIGLAEQSVLVALSHAVHLHRGGPAALKQPDVKLAEALEAGAQVVKQAYSECPSYDVLVPALLEHGSTDLLSRCHFMPGVPVKPMLAKATNGVGEVLEKFTDIEFTVEYKYDGERAQVHVLDGGKTVHIFSRNAENNTPKYPDIVSRIKGLLKPEVDSIVFDAEAVAYDPEKKKILPFQVLSTRARKDVAVDDIKVQVVLFAFDCLYLNGQSLLHKPLTERRAALYGSLTEKEGELLYASYKTSRDVEELESFLNESVEAGTEGLIVKTLGDTYEPSKRSSHWLKLKKDYMEGVGDTFDVVPVGAFFGKGKRTGVFGAYLLAVYDPDTETYQTISKLGTGFSEEQLSQLAEAMRPHTIPQPRHYYTWDESLVPDVWFDAAVVWEVKAADLSISPRHKAALGLVDPTKGISIRFPRLIRVRDDKSPEDATSAAQVADMFRNQAVIRQQKAQDNQAGDEGEDE</sequence>
<accession>A0A2K3DJC2</accession>
<evidence type="ECO:0000256" key="13">
    <source>
        <dbReference type="ARBA" id="ARBA00034003"/>
    </source>
</evidence>
<keyword evidence="7 14" id="KW-0227">DNA damage</keyword>
<dbReference type="InterPro" id="IPR050191">
    <property type="entry name" value="ATP-dep_DNA_ligase"/>
</dbReference>
<evidence type="ECO:0000256" key="15">
    <source>
        <dbReference type="RuleBase" id="RU004196"/>
    </source>
</evidence>
<dbReference type="InterPro" id="IPR012310">
    <property type="entry name" value="DNA_ligase_ATP-dep_cent"/>
</dbReference>
<keyword evidence="8 14" id="KW-0067">ATP-binding</keyword>
<dbReference type="STRING" id="3055.A0A2K3DJC2"/>
<feature type="compositionally biased region" description="Low complexity" evidence="16">
    <location>
        <begin position="193"/>
        <end position="223"/>
    </location>
</feature>
<feature type="compositionally biased region" description="Basic and acidic residues" evidence="16">
    <location>
        <begin position="22"/>
        <end position="42"/>
    </location>
</feature>
<dbReference type="InterPro" id="IPR036599">
    <property type="entry name" value="DNA_ligase_N_sf"/>
</dbReference>
<dbReference type="GO" id="GO:0006281">
    <property type="term" value="P:DNA repair"/>
    <property type="evidence" value="ECO:0007669"/>
    <property type="project" value="UniProtKB-KW"/>
</dbReference>
<dbReference type="GeneID" id="5728431"/>
<evidence type="ECO:0000313" key="19">
    <source>
        <dbReference type="Proteomes" id="UP000006906"/>
    </source>
</evidence>
<dbReference type="FunFam" id="2.40.50.140:FF:000062">
    <property type="entry name" value="DNA ligase"/>
    <property type="match status" value="1"/>
</dbReference>
<evidence type="ECO:0000313" key="18">
    <source>
        <dbReference type="EMBL" id="PNW80637.1"/>
    </source>
</evidence>
<dbReference type="ExpressionAtlas" id="A0A2K3DJC2">
    <property type="expression patterns" value="baseline"/>
</dbReference>
<dbReference type="Gramene" id="PNW80637">
    <property type="protein sequence ID" value="PNW80637"/>
    <property type="gene ID" value="CHLRE_07g325716v5"/>
</dbReference>
<keyword evidence="3 14" id="KW-0436">Ligase</keyword>
<dbReference type="SUPFAM" id="SSF117018">
    <property type="entry name" value="ATP-dependent DNA ligase DNA-binding domain"/>
    <property type="match status" value="1"/>
</dbReference>
<dbReference type="Gene3D" id="2.40.50.140">
    <property type="entry name" value="Nucleic acid-binding proteins"/>
    <property type="match status" value="1"/>
</dbReference>
<dbReference type="InterPro" id="IPR012308">
    <property type="entry name" value="DNA_ligase_ATP-dep_N"/>
</dbReference>
<evidence type="ECO:0000256" key="12">
    <source>
        <dbReference type="ARBA" id="ARBA00023306"/>
    </source>
</evidence>
<dbReference type="InterPro" id="IPR000977">
    <property type="entry name" value="DNA_ligase_ATP-dep"/>
</dbReference>
<dbReference type="PROSITE" id="PS00697">
    <property type="entry name" value="DNA_LIGASE_A1"/>
    <property type="match status" value="1"/>
</dbReference>
<evidence type="ECO:0000256" key="5">
    <source>
        <dbReference type="ARBA" id="ARBA00022705"/>
    </source>
</evidence>
<keyword evidence="4" id="KW-0132">Cell division</keyword>
<keyword evidence="5" id="KW-0235">DNA replication</keyword>
<dbReference type="CDD" id="cd07969">
    <property type="entry name" value="OBF_DNA_ligase_I"/>
    <property type="match status" value="1"/>
</dbReference>
<dbReference type="InterPro" id="IPR012340">
    <property type="entry name" value="NA-bd_OB-fold"/>
</dbReference>
<keyword evidence="9 14" id="KW-0233">DNA recombination</keyword>
<dbReference type="RefSeq" id="XP_042922614.1">
    <property type="nucleotide sequence ID" value="XM_043064047.1"/>
</dbReference>
<dbReference type="CDD" id="cd07900">
    <property type="entry name" value="Adenylation_DNA_ligase_I_Euk"/>
    <property type="match status" value="1"/>
</dbReference>
<evidence type="ECO:0000256" key="14">
    <source>
        <dbReference type="RuleBase" id="RU000617"/>
    </source>
</evidence>
<feature type="region of interest" description="Disordered" evidence="16">
    <location>
        <begin position="1"/>
        <end position="309"/>
    </location>
</feature>
<evidence type="ECO:0000256" key="10">
    <source>
        <dbReference type="ARBA" id="ARBA00023204"/>
    </source>
</evidence>
<feature type="compositionally biased region" description="Low complexity" evidence="16">
    <location>
        <begin position="76"/>
        <end position="98"/>
    </location>
</feature>
<dbReference type="Proteomes" id="UP000006906">
    <property type="component" value="Chromosome 7"/>
</dbReference>
<evidence type="ECO:0000256" key="11">
    <source>
        <dbReference type="ARBA" id="ARBA00023242"/>
    </source>
</evidence>
<gene>
    <name evidence="18" type="ORF">CHLRE_07g325716v5</name>
</gene>
<dbReference type="PaxDb" id="3055-EDO96848"/>
<dbReference type="AlphaFoldDB" id="A0A2K3DJC2"/>
<organism evidence="18 19">
    <name type="scientific">Chlamydomonas reinhardtii</name>
    <name type="common">Chlamydomonas smithii</name>
    <dbReference type="NCBI Taxonomy" id="3055"/>
    <lineage>
        <taxon>Eukaryota</taxon>
        <taxon>Viridiplantae</taxon>
        <taxon>Chlorophyta</taxon>
        <taxon>core chlorophytes</taxon>
        <taxon>Chlorophyceae</taxon>
        <taxon>CS clade</taxon>
        <taxon>Chlamydomonadales</taxon>
        <taxon>Chlamydomonadaceae</taxon>
        <taxon>Chlamydomonas</taxon>
    </lineage>
</organism>
<dbReference type="InterPro" id="IPR016059">
    <property type="entry name" value="DNA_ligase_ATP-dep_CS"/>
</dbReference>
<evidence type="ECO:0000256" key="16">
    <source>
        <dbReference type="SAM" id="MobiDB-lite"/>
    </source>
</evidence>
<dbReference type="Pfam" id="PF04675">
    <property type="entry name" value="DNA_ligase_A_N"/>
    <property type="match status" value="1"/>
</dbReference>
<dbReference type="FunCoup" id="A0A2K3DJC2">
    <property type="interactions" value="1556"/>
</dbReference>
<evidence type="ECO:0000256" key="7">
    <source>
        <dbReference type="ARBA" id="ARBA00022763"/>
    </source>
</evidence>
<protein>
    <recommendedName>
        <fullName evidence="14">DNA ligase</fullName>
        <ecNumber evidence="14">6.5.1.1</ecNumber>
    </recommendedName>
</protein>
<keyword evidence="10 14" id="KW-0234">DNA repair</keyword>